<organism evidence="3 4">
    <name type="scientific">Araneus ventricosus</name>
    <name type="common">Orbweaver spider</name>
    <name type="synonym">Epeira ventricosa</name>
    <dbReference type="NCBI Taxonomy" id="182803"/>
    <lineage>
        <taxon>Eukaryota</taxon>
        <taxon>Metazoa</taxon>
        <taxon>Ecdysozoa</taxon>
        <taxon>Arthropoda</taxon>
        <taxon>Chelicerata</taxon>
        <taxon>Arachnida</taxon>
        <taxon>Araneae</taxon>
        <taxon>Araneomorphae</taxon>
        <taxon>Entelegynae</taxon>
        <taxon>Araneoidea</taxon>
        <taxon>Araneidae</taxon>
        <taxon>Araneus</taxon>
    </lineage>
</organism>
<keyword evidence="2" id="KW-1133">Transmembrane helix</keyword>
<dbReference type="AlphaFoldDB" id="A0A4Y2MB23"/>
<feature type="transmembrane region" description="Helical" evidence="2">
    <location>
        <begin position="42"/>
        <end position="61"/>
    </location>
</feature>
<feature type="region of interest" description="Disordered" evidence="1">
    <location>
        <begin position="78"/>
        <end position="98"/>
    </location>
</feature>
<keyword evidence="2" id="KW-0472">Membrane</keyword>
<dbReference type="EMBL" id="BGPR01006916">
    <property type="protein sequence ID" value="GBN22867.1"/>
    <property type="molecule type" value="Genomic_DNA"/>
</dbReference>
<dbReference type="Proteomes" id="UP000499080">
    <property type="component" value="Unassembled WGS sequence"/>
</dbReference>
<evidence type="ECO:0000313" key="4">
    <source>
        <dbReference type="Proteomes" id="UP000499080"/>
    </source>
</evidence>
<evidence type="ECO:0000256" key="2">
    <source>
        <dbReference type="SAM" id="Phobius"/>
    </source>
</evidence>
<keyword evidence="4" id="KW-1185">Reference proteome</keyword>
<accession>A0A4Y2MB23</accession>
<comment type="caution">
    <text evidence="3">The sequence shown here is derived from an EMBL/GenBank/DDBJ whole genome shotgun (WGS) entry which is preliminary data.</text>
</comment>
<evidence type="ECO:0000313" key="3">
    <source>
        <dbReference type="EMBL" id="GBN22867.1"/>
    </source>
</evidence>
<protein>
    <submittedName>
        <fullName evidence="3">Uncharacterized protein</fullName>
    </submittedName>
</protein>
<gene>
    <name evidence="3" type="ORF">AVEN_178117_1</name>
</gene>
<evidence type="ECO:0000256" key="1">
    <source>
        <dbReference type="SAM" id="MobiDB-lite"/>
    </source>
</evidence>
<feature type="transmembrane region" description="Helical" evidence="2">
    <location>
        <begin position="14"/>
        <end position="36"/>
    </location>
</feature>
<sequence>MILRSQREALTTRLIVYGYIFAKIYICFILKVIVALEVVCSAMYGVSSMLSICYNSAYILTRYKVRPRWPSAKVSALGPELSTRPSQPHLVLPDNGPI</sequence>
<reference evidence="3 4" key="1">
    <citation type="journal article" date="2019" name="Sci. Rep.">
        <title>Orb-weaving spider Araneus ventricosus genome elucidates the spidroin gene catalogue.</title>
        <authorList>
            <person name="Kono N."/>
            <person name="Nakamura H."/>
            <person name="Ohtoshi R."/>
            <person name="Moran D.A.P."/>
            <person name="Shinohara A."/>
            <person name="Yoshida Y."/>
            <person name="Fujiwara M."/>
            <person name="Mori M."/>
            <person name="Tomita M."/>
            <person name="Arakawa K."/>
        </authorList>
    </citation>
    <scope>NUCLEOTIDE SEQUENCE [LARGE SCALE GENOMIC DNA]</scope>
</reference>
<keyword evidence="2" id="KW-0812">Transmembrane</keyword>
<name>A0A4Y2MB23_ARAVE</name>
<proteinExistence type="predicted"/>